<evidence type="ECO:0000313" key="2">
    <source>
        <dbReference type="EMBL" id="SQG49873.1"/>
    </source>
</evidence>
<dbReference type="InterPro" id="IPR036890">
    <property type="entry name" value="HATPase_C_sf"/>
</dbReference>
<feature type="domain" description="Protein NO VEIN C-terminal" evidence="1">
    <location>
        <begin position="502"/>
        <end position="575"/>
    </location>
</feature>
<dbReference type="Gene3D" id="3.30.565.10">
    <property type="entry name" value="Histidine kinase-like ATPase, C-terminal domain"/>
    <property type="match status" value="1"/>
</dbReference>
<sequence>MKIMLVDVERIQKSLVKEYESAPGMFSELARLEELLAETYRDRIQYELLQNSDDAGSSYVEVTLKDDGTMHWVNDGRSFDLRDVESLCRSASSTKTRGDSIGYRGIGFKSLAATAQKITVESGGASFSFHKEEAVSVLSGAGSVVKVAEVPLIRIPVEIQSSAIVQGSRFSVKPKELNNKPFINIELLSLLFLRNVKTLQVVDGNEIARTTKSVVGEKITICAKNDCSEFALLSSSHVSVAIPLNESALAKVGSRGKLYAFLPLNDYLGIPLIVSGDFLTDPSRTNVVVTDSATVDILNVAAKLIAEHLSDPQAKYFQKLWELLAQGEDLRALLSFGQGSAAGIFVMALRSEMQSRQIPFSVLPISLEPDEVALVFPQGAPKALYTAENQNQTKALQIALGLPKSDVGVVIGDKASSLHEMTIRKAVQYIDDLASAKGVQLSASEQKLVDFARKQFDISNENGDRSTRVSNIQQIMWQPTVSFPDVVKRWRTAELSACEWLNMNGWNVEDVSLQNLGYDLVGTNPAGEKVMIEIKRITRMNEPFAMTNNEMGAAQVESGKYWLGLIIGSDSQPQFGLLDPRDEKVHPERVCKAWEWRFNNWAPRITRIA</sequence>
<organism evidence="2 3">
    <name type="scientific">Corynebacterium ulcerans</name>
    <dbReference type="NCBI Taxonomy" id="65058"/>
    <lineage>
        <taxon>Bacteria</taxon>
        <taxon>Bacillati</taxon>
        <taxon>Actinomycetota</taxon>
        <taxon>Actinomycetes</taxon>
        <taxon>Mycobacteriales</taxon>
        <taxon>Corynebacteriaceae</taxon>
        <taxon>Corynebacterium</taxon>
    </lineage>
</organism>
<dbReference type="Pfam" id="PF13020">
    <property type="entry name" value="NOV_C"/>
    <property type="match status" value="1"/>
</dbReference>
<dbReference type="NCBIfam" id="NF047352">
    <property type="entry name" value="P_loop_sacsin"/>
    <property type="match status" value="1"/>
</dbReference>
<protein>
    <recommendedName>
        <fullName evidence="1">Protein NO VEIN C-terminal domain-containing protein</fullName>
    </recommendedName>
</protein>
<evidence type="ECO:0000259" key="1">
    <source>
        <dbReference type="Pfam" id="PF13020"/>
    </source>
</evidence>
<dbReference type="Proteomes" id="UP000248741">
    <property type="component" value="Chromosome 1"/>
</dbReference>
<dbReference type="AlphaFoldDB" id="A0ABD7MQE0"/>
<dbReference type="InterPro" id="IPR052957">
    <property type="entry name" value="Auxin_embryo_med"/>
</dbReference>
<name>A0ABD7MQE0_CORUL</name>
<gene>
    <name evidence="2" type="ORF">NCTC7908_00097</name>
</gene>
<dbReference type="PANTHER" id="PTHR32387">
    <property type="entry name" value="WU:FJ29H11"/>
    <property type="match status" value="1"/>
</dbReference>
<proteinExistence type="predicted"/>
<dbReference type="InterPro" id="IPR024975">
    <property type="entry name" value="NOV_C"/>
</dbReference>
<reference evidence="2 3" key="1">
    <citation type="submission" date="2018-06" db="EMBL/GenBank/DDBJ databases">
        <authorList>
            <consortium name="Pathogen Informatics"/>
            <person name="Doyle S."/>
        </authorList>
    </citation>
    <scope>NUCLEOTIDE SEQUENCE [LARGE SCALE GENOMIC DNA]</scope>
    <source>
        <strain evidence="2 3">NCTC7908</strain>
    </source>
</reference>
<accession>A0ABD7MQE0</accession>
<dbReference type="EMBL" id="LS483400">
    <property type="protein sequence ID" value="SQG49873.1"/>
    <property type="molecule type" value="Genomic_DNA"/>
</dbReference>
<evidence type="ECO:0000313" key="3">
    <source>
        <dbReference type="Proteomes" id="UP000248741"/>
    </source>
</evidence>
<dbReference type="SUPFAM" id="SSF55874">
    <property type="entry name" value="ATPase domain of HSP90 chaperone/DNA topoisomerase II/histidine kinase"/>
    <property type="match status" value="1"/>
</dbReference>
<dbReference type="PANTHER" id="PTHR32387:SF0">
    <property type="entry name" value="PROTEIN NO VEIN"/>
    <property type="match status" value="1"/>
</dbReference>